<protein>
    <submittedName>
        <fullName evidence="2">Uncharacterized protein</fullName>
    </submittedName>
</protein>
<dbReference type="RefSeq" id="WP_306877677.1">
    <property type="nucleotide sequence ID" value="NZ_JAUSSW010000003.1"/>
</dbReference>
<keyword evidence="3" id="KW-1185">Reference proteome</keyword>
<sequence>MTSKAWLDGGVQKRLPGDDVTETRLGASRMGAEVSAETDSARSTAARRRLKWGIVLALVSVLLGVAAQASAAWVSDSWPEVLVYFVMPGWTLILCCHLLSGVAASAALVLLVPVLVRRISRGWIRRLTAVLAVLASVTAALPWSMYSAGMGLAAAAATYAQVTASSGDSVVVEQSGFDPQTYSVYSQKSWGLWQRSVRWLSATEAFDPNDCTLTGGSSDLVLHCGVDDVIVPRLGD</sequence>
<comment type="caution">
    <text evidence="2">The sequence shown here is derived from an EMBL/GenBank/DDBJ whole genome shotgun (WGS) entry which is preliminary data.</text>
</comment>
<accession>A0ABT9TN21</accession>
<keyword evidence="1" id="KW-0472">Membrane</keyword>
<dbReference type="Proteomes" id="UP001244563">
    <property type="component" value="Unassembled WGS sequence"/>
</dbReference>
<gene>
    <name evidence="2" type="ORF">J2T10_001584</name>
</gene>
<proteinExistence type="predicted"/>
<feature type="transmembrane region" description="Helical" evidence="1">
    <location>
        <begin position="52"/>
        <end position="74"/>
    </location>
</feature>
<keyword evidence="1" id="KW-0812">Transmembrane</keyword>
<feature type="transmembrane region" description="Helical" evidence="1">
    <location>
        <begin position="127"/>
        <end position="146"/>
    </location>
</feature>
<evidence type="ECO:0000256" key="1">
    <source>
        <dbReference type="SAM" id="Phobius"/>
    </source>
</evidence>
<organism evidence="2 3">
    <name type="scientific">Paenarthrobacter nicotinovorans</name>
    <name type="common">Arthrobacter nicotinovorans</name>
    <dbReference type="NCBI Taxonomy" id="29320"/>
    <lineage>
        <taxon>Bacteria</taxon>
        <taxon>Bacillati</taxon>
        <taxon>Actinomycetota</taxon>
        <taxon>Actinomycetes</taxon>
        <taxon>Micrococcales</taxon>
        <taxon>Micrococcaceae</taxon>
        <taxon>Paenarthrobacter</taxon>
    </lineage>
</organism>
<feature type="transmembrane region" description="Helical" evidence="1">
    <location>
        <begin position="89"/>
        <end position="115"/>
    </location>
</feature>
<name>A0ABT9TN21_PAENI</name>
<evidence type="ECO:0000313" key="2">
    <source>
        <dbReference type="EMBL" id="MDQ0101942.1"/>
    </source>
</evidence>
<keyword evidence="1" id="KW-1133">Transmembrane helix</keyword>
<evidence type="ECO:0000313" key="3">
    <source>
        <dbReference type="Proteomes" id="UP001244563"/>
    </source>
</evidence>
<reference evidence="2 3" key="1">
    <citation type="submission" date="2023-07" db="EMBL/GenBank/DDBJ databases">
        <title>Sorghum-associated microbial communities from plants grown in Nebraska, USA.</title>
        <authorList>
            <person name="Schachtman D."/>
        </authorList>
    </citation>
    <scope>NUCLEOTIDE SEQUENCE [LARGE SCALE GENOMIC DNA]</scope>
    <source>
        <strain evidence="2 3">CC523</strain>
    </source>
</reference>
<dbReference type="EMBL" id="JAUSSW010000003">
    <property type="protein sequence ID" value="MDQ0101942.1"/>
    <property type="molecule type" value="Genomic_DNA"/>
</dbReference>